<accession>A0AAD5T7W8</accession>
<organism evidence="2 3">
    <name type="scientific">Physocladia obscura</name>
    <dbReference type="NCBI Taxonomy" id="109957"/>
    <lineage>
        <taxon>Eukaryota</taxon>
        <taxon>Fungi</taxon>
        <taxon>Fungi incertae sedis</taxon>
        <taxon>Chytridiomycota</taxon>
        <taxon>Chytridiomycota incertae sedis</taxon>
        <taxon>Chytridiomycetes</taxon>
        <taxon>Chytridiales</taxon>
        <taxon>Chytriomycetaceae</taxon>
        <taxon>Physocladia</taxon>
    </lineage>
</organism>
<feature type="compositionally biased region" description="Low complexity" evidence="1">
    <location>
        <begin position="18"/>
        <end position="34"/>
    </location>
</feature>
<reference evidence="2" key="1">
    <citation type="submission" date="2020-05" db="EMBL/GenBank/DDBJ databases">
        <title>Phylogenomic resolution of chytrid fungi.</title>
        <authorList>
            <person name="Stajich J.E."/>
            <person name="Amses K."/>
            <person name="Simmons R."/>
            <person name="Seto K."/>
            <person name="Myers J."/>
            <person name="Bonds A."/>
            <person name="Quandt C.A."/>
            <person name="Barry K."/>
            <person name="Liu P."/>
            <person name="Grigoriev I."/>
            <person name="Longcore J.E."/>
            <person name="James T.Y."/>
        </authorList>
    </citation>
    <scope>NUCLEOTIDE SEQUENCE</scope>
    <source>
        <strain evidence="2">JEL0513</strain>
    </source>
</reference>
<protein>
    <submittedName>
        <fullName evidence="2">Uncharacterized protein</fullName>
    </submittedName>
</protein>
<proteinExistence type="predicted"/>
<sequence length="128" mass="14018">MEGGRTSRRWTSGQALNASTSSLQELASSSNSAAPAVRWERRWGNARTFPAPPSHAIGNTPGIKVASTKAQFLKWTAIPDKDPVDFSEDDQYIAEASENEMDLDKEEINANKSAKDVEELKKNLGLIN</sequence>
<evidence type="ECO:0000313" key="2">
    <source>
        <dbReference type="EMBL" id="KAJ3137660.1"/>
    </source>
</evidence>
<dbReference type="AlphaFoldDB" id="A0AAD5T7W8"/>
<name>A0AAD5T7W8_9FUNG</name>
<feature type="region of interest" description="Disordered" evidence="1">
    <location>
        <begin position="1"/>
        <end position="36"/>
    </location>
</feature>
<evidence type="ECO:0000256" key="1">
    <source>
        <dbReference type="SAM" id="MobiDB-lite"/>
    </source>
</evidence>
<comment type="caution">
    <text evidence="2">The sequence shown here is derived from an EMBL/GenBank/DDBJ whole genome shotgun (WGS) entry which is preliminary data.</text>
</comment>
<gene>
    <name evidence="2" type="ORF">HK100_000504</name>
</gene>
<evidence type="ECO:0000313" key="3">
    <source>
        <dbReference type="Proteomes" id="UP001211907"/>
    </source>
</evidence>
<dbReference type="Proteomes" id="UP001211907">
    <property type="component" value="Unassembled WGS sequence"/>
</dbReference>
<dbReference type="EMBL" id="JADGJH010000110">
    <property type="protein sequence ID" value="KAJ3137660.1"/>
    <property type="molecule type" value="Genomic_DNA"/>
</dbReference>
<keyword evidence="3" id="KW-1185">Reference proteome</keyword>